<dbReference type="Pfam" id="PF05916">
    <property type="entry name" value="Sld5"/>
    <property type="match status" value="1"/>
</dbReference>
<sequence>MHFTADSEIATLVLFWPLVLLCSQLAVLLSEGDVLCMIAKDFLSSIKDIEHRFFRASESGKEVSRMLEASKIRVGYSDAKGGSAVSDFLAALRLTCCRGNAVLVSHGNELYQRREGPRSEGRTRDELVADAAHVDLKNRCPYFYELGCKLFALSGDKSIAFLLLAAFQTRYKEVLIKAQTAALAVAPKFLTILTKEETKLYEAAQSSMAAFKKWRMGGPRFQKASVLGRKRRPSD</sequence>
<dbReference type="Gene3D" id="1.20.58.2050">
    <property type="match status" value="1"/>
</dbReference>
<dbReference type="PANTHER" id="PTHR22768">
    <property type="entry name" value="DNA REPLICATION COMPLEX GINS PROTEIN PSF3"/>
    <property type="match status" value="1"/>
</dbReference>
<evidence type="ECO:0000259" key="7">
    <source>
        <dbReference type="Pfam" id="PF05916"/>
    </source>
</evidence>
<evidence type="ECO:0000313" key="8">
    <source>
        <dbReference type="EMBL" id="KAG5516420.1"/>
    </source>
</evidence>
<dbReference type="AlphaFoldDB" id="A0AAV6HQX8"/>
<feature type="domain" description="GINS subunit" evidence="7">
    <location>
        <begin position="124"/>
        <end position="214"/>
    </location>
</feature>
<dbReference type="PANTHER" id="PTHR22768:SF0">
    <property type="entry name" value="DNA REPLICATION COMPLEX GINS PROTEIN PSF3"/>
    <property type="match status" value="1"/>
</dbReference>
<dbReference type="InterPro" id="IPR006867">
    <property type="entry name" value="DUF632"/>
</dbReference>
<dbReference type="EMBL" id="JACTNZ010000013">
    <property type="protein sequence ID" value="KAG5516420.1"/>
    <property type="molecule type" value="Genomic_DNA"/>
</dbReference>
<dbReference type="InterPro" id="IPR038437">
    <property type="entry name" value="GINS_Psf3_sf"/>
</dbReference>
<keyword evidence="9" id="KW-1185">Reference proteome</keyword>
<evidence type="ECO:0000256" key="2">
    <source>
        <dbReference type="ARBA" id="ARBA00006343"/>
    </source>
</evidence>
<comment type="caution">
    <text evidence="8">The sequence shown here is derived from an EMBL/GenBank/DDBJ whole genome shotgun (WGS) entry which is preliminary data.</text>
</comment>
<proteinExistence type="inferred from homology"/>
<keyword evidence="5" id="KW-0732">Signal</keyword>
<protein>
    <submittedName>
        <fullName evidence="8">Uncharacterized protein</fullName>
    </submittedName>
</protein>
<name>A0AAV6HQX8_9ERIC</name>
<keyword evidence="4" id="KW-0539">Nucleus</keyword>
<evidence type="ECO:0000259" key="6">
    <source>
        <dbReference type="Pfam" id="PF04782"/>
    </source>
</evidence>
<dbReference type="GO" id="GO:0000811">
    <property type="term" value="C:GINS complex"/>
    <property type="evidence" value="ECO:0007669"/>
    <property type="project" value="TreeGrafter"/>
</dbReference>
<feature type="chain" id="PRO_5043663870" evidence="5">
    <location>
        <begin position="33"/>
        <end position="235"/>
    </location>
</feature>
<evidence type="ECO:0000256" key="5">
    <source>
        <dbReference type="SAM" id="SignalP"/>
    </source>
</evidence>
<dbReference type="GO" id="GO:1902975">
    <property type="term" value="P:mitotic DNA replication initiation"/>
    <property type="evidence" value="ECO:0007669"/>
    <property type="project" value="TreeGrafter"/>
</dbReference>
<reference evidence="8 9" key="1">
    <citation type="submission" date="2020-08" db="EMBL/GenBank/DDBJ databases">
        <title>Plant Genome Project.</title>
        <authorList>
            <person name="Zhang R.-G."/>
        </authorList>
    </citation>
    <scope>NUCLEOTIDE SEQUENCE [LARGE SCALE GENOMIC DNA]</scope>
    <source>
        <strain evidence="8">WSP0</strain>
        <tissue evidence="8">Leaf</tissue>
    </source>
</reference>
<organism evidence="8 9">
    <name type="scientific">Rhododendron griersonianum</name>
    <dbReference type="NCBI Taxonomy" id="479676"/>
    <lineage>
        <taxon>Eukaryota</taxon>
        <taxon>Viridiplantae</taxon>
        <taxon>Streptophyta</taxon>
        <taxon>Embryophyta</taxon>
        <taxon>Tracheophyta</taxon>
        <taxon>Spermatophyta</taxon>
        <taxon>Magnoliopsida</taxon>
        <taxon>eudicotyledons</taxon>
        <taxon>Gunneridae</taxon>
        <taxon>Pentapetalae</taxon>
        <taxon>asterids</taxon>
        <taxon>Ericales</taxon>
        <taxon>Ericaceae</taxon>
        <taxon>Ericoideae</taxon>
        <taxon>Rhodoreae</taxon>
        <taxon>Rhododendron</taxon>
    </lineage>
</organism>
<evidence type="ECO:0000313" key="9">
    <source>
        <dbReference type="Proteomes" id="UP000823749"/>
    </source>
</evidence>
<dbReference type="Proteomes" id="UP000823749">
    <property type="component" value="Chromosome 13"/>
</dbReference>
<dbReference type="InterPro" id="IPR036224">
    <property type="entry name" value="GINS_bundle-like_dom_sf"/>
</dbReference>
<comment type="similarity">
    <text evidence="2">Belongs to the GINS3/PSF3 family.</text>
</comment>
<gene>
    <name evidence="8" type="ORF">RHGRI_037211</name>
</gene>
<feature type="signal peptide" evidence="5">
    <location>
        <begin position="1"/>
        <end position="32"/>
    </location>
</feature>
<feature type="domain" description="DUF632" evidence="6">
    <location>
        <begin position="43"/>
        <end position="85"/>
    </location>
</feature>
<dbReference type="SUPFAM" id="SSF158573">
    <property type="entry name" value="GINS helical bundle-like"/>
    <property type="match status" value="1"/>
</dbReference>
<accession>A0AAV6HQX8</accession>
<keyword evidence="3" id="KW-0235">DNA replication</keyword>
<dbReference type="CDD" id="cd11713">
    <property type="entry name" value="GINS_A_psf3"/>
    <property type="match status" value="1"/>
</dbReference>
<evidence type="ECO:0000256" key="1">
    <source>
        <dbReference type="ARBA" id="ARBA00004123"/>
    </source>
</evidence>
<evidence type="ECO:0000256" key="4">
    <source>
        <dbReference type="ARBA" id="ARBA00023242"/>
    </source>
</evidence>
<comment type="subcellular location">
    <subcellularLocation>
        <location evidence="1">Nucleus</location>
    </subcellularLocation>
</comment>
<evidence type="ECO:0000256" key="3">
    <source>
        <dbReference type="ARBA" id="ARBA00022705"/>
    </source>
</evidence>
<dbReference type="InterPro" id="IPR021151">
    <property type="entry name" value="GINS_A"/>
</dbReference>
<dbReference type="Pfam" id="PF04782">
    <property type="entry name" value="DUF632"/>
    <property type="match status" value="1"/>
</dbReference>
<dbReference type="InterPro" id="IPR010492">
    <property type="entry name" value="GINS_Psf3"/>
</dbReference>